<keyword evidence="1" id="KW-0433">Leucine-rich repeat</keyword>
<dbReference type="Proteomes" id="UP000193719">
    <property type="component" value="Unassembled WGS sequence"/>
</dbReference>
<keyword evidence="2" id="KW-0732">Signal</keyword>
<gene>
    <name evidence="5" type="ORF">BCR36DRAFT_349474</name>
</gene>
<dbReference type="InterPro" id="IPR019487">
    <property type="entry name" value="RAM_signalling_pathway_SOG2"/>
</dbReference>
<sequence length="990" mass="110945">MGNNLVRVIESEREKGTVEMNLSQRGIMDLPPEIGLLTNLKRLKLDGNQLTRIPFEITYLSNLQYLNLKSNSLKEFPEALCYMQRLEILDISKNQIKTLPEDFGRLQNTLKAFSISKNRLQEIPSYFSKIKELKILKLEFNPIEYPPPHIINCPPEMPQDKWLNRLKEFLKNDEKNDYAKIPDNDIKGRHSKNLESYIREAASINDCDILCDTYFHNVPRLTHDMDKLDPWVYYFVDSARNLIYAVAQLCRAIKQYSPAVTNPKIKELFEKEYGDVNRKVCQIIYSLDRFDRGMTEPSLHRRLCSDLKLIVMTTIPDVKKLLITIQSNLKLLMDSTNIRVSRNFLFTCHSVIVEVHAATESVLMAIPASERNSNPIPPTMTRSSSSASIPSLMNHKSNNSKSSMNSIINTMNAKSANTSSSSTIISTSVGIDNNENATNPIYHHSSKSLTDSHEIPINGSGLKASMSSSLNDLSSLPISTSQASNSSMKNLYQKSNSEVAEPLNIYGTSLTESFTGFDATDSGTGSYNESIKSLNIHQATTDNNNSNNNSNITNQTPFAISKQQPLSENTLHHPSQLSQQLNIETQIHPLPRKDSLTSLVTNSNINEGVSTVNHTNVNTVSDINANMPIEDSRNNPNSATVVTPTSIITPTQSNIDHETTNTRINGNESHISSNTIGTIERRIRHKSSLSASSSTAIVGGGNEVFMNNEIQPQQSQQSQQQQQQTLPSQIQNGSPSNIQIQTPQSTTIPMAGMNDMEMNINGNGINVKNNEDTVSVYSASSLPSAINMTIVPQPSVASTRLNNFKNLSLTYELKEFNYPLEEQFFILSFSSLRSSYACLELLKITFDSIKMPTFASENPEVYQFIVDCSGPHMENTRTIVDNYYEKFLTCVNYTVNGTPDTTLNDIHATSKNLIPIRNITLNNTAIINPNSTAEDHRLIYEDSIEYIHCLIQYTIIIREITQRITFNRNVIVSLQNVTKSAKNLVKFCSK</sequence>
<evidence type="ECO:0000313" key="5">
    <source>
        <dbReference type="EMBL" id="ORX52879.1"/>
    </source>
</evidence>
<dbReference type="PANTHER" id="PTHR24366:SF161">
    <property type="entry name" value="TIR DOMAIN-CONTAINING PROTEIN"/>
    <property type="match status" value="1"/>
</dbReference>
<dbReference type="OrthoDB" id="2151548at2759"/>
<organism evidence="5 6">
    <name type="scientific">Piromyces finnis</name>
    <dbReference type="NCBI Taxonomy" id="1754191"/>
    <lineage>
        <taxon>Eukaryota</taxon>
        <taxon>Fungi</taxon>
        <taxon>Fungi incertae sedis</taxon>
        <taxon>Chytridiomycota</taxon>
        <taxon>Chytridiomycota incertae sedis</taxon>
        <taxon>Neocallimastigomycetes</taxon>
        <taxon>Neocallimastigales</taxon>
        <taxon>Neocallimastigaceae</taxon>
        <taxon>Piromyces</taxon>
    </lineage>
</organism>
<feature type="compositionally biased region" description="Low complexity" evidence="4">
    <location>
        <begin position="391"/>
        <end position="404"/>
    </location>
</feature>
<dbReference type="EMBL" id="MCFH01000014">
    <property type="protein sequence ID" value="ORX52879.1"/>
    <property type="molecule type" value="Genomic_DNA"/>
</dbReference>
<evidence type="ECO:0000256" key="1">
    <source>
        <dbReference type="ARBA" id="ARBA00022614"/>
    </source>
</evidence>
<name>A0A1Y1VCR9_9FUNG</name>
<dbReference type="PROSITE" id="PS51450">
    <property type="entry name" value="LRR"/>
    <property type="match status" value="2"/>
</dbReference>
<dbReference type="PANTHER" id="PTHR24366">
    <property type="entry name" value="IG(IMMUNOGLOBULIN) AND LRR(LEUCINE RICH REPEAT) DOMAINS"/>
    <property type="match status" value="1"/>
</dbReference>
<dbReference type="Gene3D" id="3.80.10.10">
    <property type="entry name" value="Ribonuclease Inhibitor"/>
    <property type="match status" value="1"/>
</dbReference>
<evidence type="ECO:0000256" key="3">
    <source>
        <dbReference type="ARBA" id="ARBA00022737"/>
    </source>
</evidence>
<feature type="compositionally biased region" description="Low complexity" evidence="4">
    <location>
        <begin position="711"/>
        <end position="731"/>
    </location>
</feature>
<protein>
    <recommendedName>
        <fullName evidence="7">L domain-like protein</fullName>
    </recommendedName>
</protein>
<keyword evidence="3" id="KW-0677">Repeat</keyword>
<dbReference type="SMART" id="SM00364">
    <property type="entry name" value="LRR_BAC"/>
    <property type="match status" value="4"/>
</dbReference>
<comment type="caution">
    <text evidence="5">The sequence shown here is derived from an EMBL/GenBank/DDBJ whole genome shotgun (WGS) entry which is preliminary data.</text>
</comment>
<feature type="region of interest" description="Disordered" evidence="4">
    <location>
        <begin position="711"/>
        <end position="741"/>
    </location>
</feature>
<dbReference type="InterPro" id="IPR001611">
    <property type="entry name" value="Leu-rich_rpt"/>
</dbReference>
<dbReference type="Pfam" id="PF13855">
    <property type="entry name" value="LRR_8"/>
    <property type="match status" value="1"/>
</dbReference>
<accession>A0A1Y1VCR9</accession>
<feature type="region of interest" description="Disordered" evidence="4">
    <location>
        <begin position="373"/>
        <end position="404"/>
    </location>
</feature>
<feature type="compositionally biased region" description="Polar residues" evidence="4">
    <location>
        <begin position="732"/>
        <end position="741"/>
    </location>
</feature>
<dbReference type="STRING" id="1754191.A0A1Y1VCR9"/>
<evidence type="ECO:0000256" key="4">
    <source>
        <dbReference type="SAM" id="MobiDB-lite"/>
    </source>
</evidence>
<feature type="compositionally biased region" description="Polar residues" evidence="4">
    <location>
        <begin position="661"/>
        <end position="676"/>
    </location>
</feature>
<reference evidence="5 6" key="2">
    <citation type="submission" date="2016-08" db="EMBL/GenBank/DDBJ databases">
        <title>Pervasive Adenine N6-methylation of Active Genes in Fungi.</title>
        <authorList>
            <consortium name="DOE Joint Genome Institute"/>
            <person name="Mondo S.J."/>
            <person name="Dannebaum R.O."/>
            <person name="Kuo R.C."/>
            <person name="Labutti K."/>
            <person name="Haridas S."/>
            <person name="Kuo A."/>
            <person name="Salamov A."/>
            <person name="Ahrendt S.R."/>
            <person name="Lipzen A."/>
            <person name="Sullivan W."/>
            <person name="Andreopoulos W.B."/>
            <person name="Clum A."/>
            <person name="Lindquist E."/>
            <person name="Daum C."/>
            <person name="Ramamoorthy G.K."/>
            <person name="Gryganskyi A."/>
            <person name="Culley D."/>
            <person name="Magnuson J.K."/>
            <person name="James T.Y."/>
            <person name="O'Malley M.A."/>
            <person name="Stajich J.E."/>
            <person name="Spatafora J.W."/>
            <person name="Visel A."/>
            <person name="Grigoriev I.V."/>
        </authorList>
    </citation>
    <scope>NUCLEOTIDE SEQUENCE [LARGE SCALE GENOMIC DNA]</scope>
    <source>
        <strain evidence="6">finn</strain>
    </source>
</reference>
<evidence type="ECO:0008006" key="7">
    <source>
        <dbReference type="Google" id="ProtNLM"/>
    </source>
</evidence>
<dbReference type="SMART" id="SM00369">
    <property type="entry name" value="LRR_TYP"/>
    <property type="match status" value="4"/>
</dbReference>
<dbReference type="InterPro" id="IPR003591">
    <property type="entry name" value="Leu-rich_rpt_typical-subtyp"/>
</dbReference>
<dbReference type="SUPFAM" id="SSF52058">
    <property type="entry name" value="L domain-like"/>
    <property type="match status" value="1"/>
</dbReference>
<dbReference type="AlphaFoldDB" id="A0A1Y1VCR9"/>
<keyword evidence="6" id="KW-1185">Reference proteome</keyword>
<evidence type="ECO:0000313" key="6">
    <source>
        <dbReference type="Proteomes" id="UP000193719"/>
    </source>
</evidence>
<feature type="compositionally biased region" description="Polar residues" evidence="4">
    <location>
        <begin position="373"/>
        <end position="389"/>
    </location>
</feature>
<feature type="region of interest" description="Disordered" evidence="4">
    <location>
        <begin position="651"/>
        <end position="676"/>
    </location>
</feature>
<dbReference type="InterPro" id="IPR032675">
    <property type="entry name" value="LRR_dom_sf"/>
</dbReference>
<evidence type="ECO:0000256" key="2">
    <source>
        <dbReference type="ARBA" id="ARBA00022729"/>
    </source>
</evidence>
<proteinExistence type="predicted"/>
<reference evidence="5 6" key="1">
    <citation type="submission" date="2016-08" db="EMBL/GenBank/DDBJ databases">
        <title>Genomes of anaerobic fungi encode conserved fungal cellulosomes for biomass hydrolysis.</title>
        <authorList>
            <consortium name="DOE Joint Genome Institute"/>
            <person name="Haitjema C.H."/>
            <person name="Gilmore S.P."/>
            <person name="Henske J.K."/>
            <person name="Solomon K.V."/>
            <person name="De Groot R."/>
            <person name="Kuo A."/>
            <person name="Mondo S.J."/>
            <person name="Salamov A.A."/>
            <person name="Labutti K."/>
            <person name="Zhao Z."/>
            <person name="Chiniquy J."/>
            <person name="Barry K."/>
            <person name="Brewer H.M."/>
            <person name="Purvine S.O."/>
            <person name="Wright A.T."/>
            <person name="Boxma B."/>
            <person name="Van Alen T."/>
            <person name="Hackstein J.H."/>
            <person name="Baker S.E."/>
            <person name="Grigoriev I.V."/>
            <person name="O'Malley M.A."/>
        </authorList>
    </citation>
    <scope>NUCLEOTIDE SEQUENCE [LARGE SCALE GENOMIC DNA]</scope>
    <source>
        <strain evidence="6">finn</strain>
    </source>
</reference>
<dbReference type="Pfam" id="PF10428">
    <property type="entry name" value="SOG2"/>
    <property type="match status" value="1"/>
</dbReference>